<dbReference type="RefSeq" id="WP_026067317.1">
    <property type="nucleotide sequence ID" value="NZ_SPVI01000002.1"/>
</dbReference>
<comment type="caution">
    <text evidence="1">The sequence shown here is derived from an EMBL/GenBank/DDBJ whole genome shotgun (WGS) entry which is preliminary data.</text>
</comment>
<sequence>MYRPLFDPALVQYPSPANLLYAIRQTPELRESVVAWLPDAVRADYTNYVFPGELPSPWAVADFLVEPAKLREFSGPVLQAEFLKLEPSRR</sequence>
<gene>
    <name evidence="1" type="ORF">E4T65_04670</name>
</gene>
<dbReference type="EMBL" id="SPVI01000002">
    <property type="protein sequence ID" value="TFW44695.1"/>
    <property type="molecule type" value="Genomic_DNA"/>
</dbReference>
<organism evidence="1 2">
    <name type="scientific">Pseudomonas fluorescens</name>
    <dbReference type="NCBI Taxonomy" id="294"/>
    <lineage>
        <taxon>Bacteria</taxon>
        <taxon>Pseudomonadati</taxon>
        <taxon>Pseudomonadota</taxon>
        <taxon>Gammaproteobacteria</taxon>
        <taxon>Pseudomonadales</taxon>
        <taxon>Pseudomonadaceae</taxon>
        <taxon>Pseudomonas</taxon>
    </lineage>
</organism>
<evidence type="ECO:0000313" key="2">
    <source>
        <dbReference type="Proteomes" id="UP000297322"/>
    </source>
</evidence>
<protein>
    <submittedName>
        <fullName evidence="1">Uncharacterized protein</fullName>
    </submittedName>
</protein>
<proteinExistence type="predicted"/>
<dbReference type="Proteomes" id="UP000297322">
    <property type="component" value="Unassembled WGS sequence"/>
</dbReference>
<name>A0A4Y9TK01_PSEFL</name>
<reference evidence="1 2" key="1">
    <citation type="submission" date="2019-03" db="EMBL/GenBank/DDBJ databases">
        <title>Biocontrol and xenobiotic degradation properties of endophytic Pseudomonas fluorescens strain BRZ63.</title>
        <authorList>
            <person name="Chlebek D.A."/>
            <person name="Pinski A."/>
            <person name="Zur J.P."/>
            <person name="Michalska J."/>
            <person name="Hupert-Kocurek K.T."/>
        </authorList>
    </citation>
    <scope>NUCLEOTIDE SEQUENCE [LARGE SCALE GENOMIC DNA]</scope>
    <source>
        <strain evidence="1 2">BRZ63</strain>
    </source>
</reference>
<accession>A0A4Y9TK01</accession>
<dbReference type="AlphaFoldDB" id="A0A4Y9TK01"/>
<evidence type="ECO:0000313" key="1">
    <source>
        <dbReference type="EMBL" id="TFW44695.1"/>
    </source>
</evidence>